<evidence type="ECO:0000256" key="9">
    <source>
        <dbReference type="RuleBase" id="RU366031"/>
    </source>
</evidence>
<dbReference type="NCBIfam" id="NF004585">
    <property type="entry name" value="PRK05928.2-2"/>
    <property type="match status" value="1"/>
</dbReference>
<dbReference type="EC" id="4.2.1.75" evidence="3 9"/>
<protein>
    <recommendedName>
        <fullName evidence="7 9">Uroporphyrinogen-III synthase</fullName>
        <ecNumber evidence="3 9">4.2.1.75</ecNumber>
    </recommendedName>
</protein>
<evidence type="ECO:0000256" key="4">
    <source>
        <dbReference type="ARBA" id="ARBA00023239"/>
    </source>
</evidence>
<evidence type="ECO:0000256" key="3">
    <source>
        <dbReference type="ARBA" id="ARBA00013109"/>
    </source>
</evidence>
<evidence type="ECO:0000256" key="6">
    <source>
        <dbReference type="ARBA" id="ARBA00037589"/>
    </source>
</evidence>
<evidence type="ECO:0000256" key="1">
    <source>
        <dbReference type="ARBA" id="ARBA00004772"/>
    </source>
</evidence>
<dbReference type="InterPro" id="IPR039793">
    <property type="entry name" value="UROS/Hem4"/>
</dbReference>
<dbReference type="RefSeq" id="WP_237485482.1">
    <property type="nucleotide sequence ID" value="NZ_CAKLCM010000002.1"/>
</dbReference>
<organism evidence="11 12">
    <name type="scientific">Vibrio hippocampi</name>
    <dbReference type="NCBI Taxonomy" id="654686"/>
    <lineage>
        <taxon>Bacteria</taxon>
        <taxon>Pseudomonadati</taxon>
        <taxon>Pseudomonadota</taxon>
        <taxon>Gammaproteobacteria</taxon>
        <taxon>Vibrionales</taxon>
        <taxon>Vibrionaceae</taxon>
        <taxon>Vibrio</taxon>
    </lineage>
</organism>
<proteinExistence type="inferred from homology"/>
<dbReference type="Proteomes" id="UP000838160">
    <property type="component" value="Unassembled WGS sequence"/>
</dbReference>
<evidence type="ECO:0000256" key="7">
    <source>
        <dbReference type="ARBA" id="ARBA00040167"/>
    </source>
</evidence>
<comment type="function">
    <text evidence="6 9">Catalyzes cyclization of the linear tetrapyrrole, hydroxymethylbilane, to the macrocyclic uroporphyrinogen III.</text>
</comment>
<feature type="domain" description="Tetrapyrrole biosynthesis uroporphyrinogen III synthase" evidence="10">
    <location>
        <begin position="14"/>
        <end position="224"/>
    </location>
</feature>
<dbReference type="InterPro" id="IPR003754">
    <property type="entry name" value="4pyrrol_synth_uPrphyn_synth"/>
</dbReference>
<evidence type="ECO:0000256" key="8">
    <source>
        <dbReference type="ARBA" id="ARBA00048617"/>
    </source>
</evidence>
<evidence type="ECO:0000256" key="2">
    <source>
        <dbReference type="ARBA" id="ARBA00008133"/>
    </source>
</evidence>
<keyword evidence="12" id="KW-1185">Reference proteome</keyword>
<comment type="catalytic activity">
    <reaction evidence="8 9">
        <text>hydroxymethylbilane = uroporphyrinogen III + H2O</text>
        <dbReference type="Rhea" id="RHEA:18965"/>
        <dbReference type="ChEBI" id="CHEBI:15377"/>
        <dbReference type="ChEBI" id="CHEBI:57308"/>
        <dbReference type="ChEBI" id="CHEBI:57845"/>
        <dbReference type="EC" id="4.2.1.75"/>
    </reaction>
</comment>
<gene>
    <name evidence="11" type="primary">hemD</name>
    <name evidence="11" type="ORF">VHP8226_02688</name>
</gene>
<dbReference type="PANTHER" id="PTHR38042:SF1">
    <property type="entry name" value="UROPORPHYRINOGEN-III SYNTHASE, CHLOROPLASTIC"/>
    <property type="match status" value="1"/>
</dbReference>
<name>A0ABM8ZK99_9VIBR</name>
<dbReference type="Gene3D" id="3.40.50.10090">
    <property type="match status" value="2"/>
</dbReference>
<dbReference type="Pfam" id="PF02602">
    <property type="entry name" value="HEM4"/>
    <property type="match status" value="1"/>
</dbReference>
<dbReference type="EMBL" id="CAKLCM010000002">
    <property type="protein sequence ID" value="CAH0527397.1"/>
    <property type="molecule type" value="Genomic_DNA"/>
</dbReference>
<evidence type="ECO:0000313" key="11">
    <source>
        <dbReference type="EMBL" id="CAH0527397.1"/>
    </source>
</evidence>
<accession>A0ABM8ZK99</accession>
<comment type="pathway">
    <text evidence="1 9">Porphyrin-containing compound metabolism; protoporphyrin-IX biosynthesis; coproporphyrinogen-III from 5-aminolevulinate: step 3/4.</text>
</comment>
<dbReference type="InterPro" id="IPR036108">
    <property type="entry name" value="4pyrrol_syn_uPrphyn_synt_sf"/>
</dbReference>
<evidence type="ECO:0000256" key="5">
    <source>
        <dbReference type="ARBA" id="ARBA00023244"/>
    </source>
</evidence>
<dbReference type="SUPFAM" id="SSF69618">
    <property type="entry name" value="HemD-like"/>
    <property type="match status" value="1"/>
</dbReference>
<dbReference type="CDD" id="cd06578">
    <property type="entry name" value="HemD"/>
    <property type="match status" value="1"/>
</dbReference>
<keyword evidence="5 9" id="KW-0627">Porphyrin biosynthesis</keyword>
<comment type="similarity">
    <text evidence="2 9">Belongs to the uroporphyrinogen-III synthase family.</text>
</comment>
<sequence>MTVLVTRPERAGQELTQSIIKLGGDAIHHPLIAIKLNPAPSLDITYIENCDIVIAVSQHAVHYSEQLFSNLGIHWSTRATYIGIGQKTAQELSKLTPQKVHYPIQGESEHLVTMRQLQDVEGKNILILRGVGGRELINSHLTNLGANVQYLEVYQRHLIPIPSHSFEEWRQKGVDTVVVTSGEQLTHLVSATSEPEKQWLEQLLLLVPSERIACLAKAQGFEHVINMHGASNSITLDTLKRLATGLQHDE</sequence>
<comment type="caution">
    <text evidence="11">The sequence shown here is derived from an EMBL/GenBank/DDBJ whole genome shotgun (WGS) entry which is preliminary data.</text>
</comment>
<reference evidence="11" key="1">
    <citation type="submission" date="2021-12" db="EMBL/GenBank/DDBJ databases">
        <authorList>
            <person name="Rodrigo-Torres L."/>
            <person name="Arahal R. D."/>
            <person name="Lucena T."/>
        </authorList>
    </citation>
    <scope>NUCLEOTIDE SEQUENCE</scope>
    <source>
        <strain evidence="11">CECT 8226</strain>
    </source>
</reference>
<dbReference type="GO" id="GO:0004852">
    <property type="term" value="F:uroporphyrinogen-III synthase activity"/>
    <property type="evidence" value="ECO:0007669"/>
    <property type="project" value="UniProtKB-EC"/>
</dbReference>
<dbReference type="PANTHER" id="PTHR38042">
    <property type="entry name" value="UROPORPHYRINOGEN-III SYNTHASE, CHLOROPLASTIC"/>
    <property type="match status" value="1"/>
</dbReference>
<keyword evidence="4 9" id="KW-0456">Lyase</keyword>
<evidence type="ECO:0000313" key="12">
    <source>
        <dbReference type="Proteomes" id="UP000838160"/>
    </source>
</evidence>
<evidence type="ECO:0000259" key="10">
    <source>
        <dbReference type="Pfam" id="PF02602"/>
    </source>
</evidence>